<dbReference type="AlphaFoldDB" id="A0A067SY18"/>
<dbReference type="EMBL" id="KL142388">
    <property type="protein sequence ID" value="KDR72579.1"/>
    <property type="molecule type" value="Genomic_DNA"/>
</dbReference>
<feature type="compositionally biased region" description="Low complexity" evidence="1">
    <location>
        <begin position="523"/>
        <end position="537"/>
    </location>
</feature>
<evidence type="ECO:0000313" key="2">
    <source>
        <dbReference type="EMBL" id="KDR72579.1"/>
    </source>
</evidence>
<dbReference type="GO" id="GO:0016747">
    <property type="term" value="F:acyltransferase activity, transferring groups other than amino-acyl groups"/>
    <property type="evidence" value="ECO:0007669"/>
    <property type="project" value="InterPro"/>
</dbReference>
<feature type="compositionally biased region" description="Polar residues" evidence="1">
    <location>
        <begin position="575"/>
        <end position="597"/>
    </location>
</feature>
<evidence type="ECO:0008006" key="4">
    <source>
        <dbReference type="Google" id="ProtNLM"/>
    </source>
</evidence>
<organism evidence="2 3">
    <name type="scientific">Galerina marginata (strain CBS 339.88)</name>
    <dbReference type="NCBI Taxonomy" id="685588"/>
    <lineage>
        <taxon>Eukaryota</taxon>
        <taxon>Fungi</taxon>
        <taxon>Dikarya</taxon>
        <taxon>Basidiomycota</taxon>
        <taxon>Agaricomycotina</taxon>
        <taxon>Agaricomycetes</taxon>
        <taxon>Agaricomycetidae</taxon>
        <taxon>Agaricales</taxon>
        <taxon>Agaricineae</taxon>
        <taxon>Strophariaceae</taxon>
        <taxon>Galerina</taxon>
    </lineage>
</organism>
<gene>
    <name evidence="2" type="ORF">GALMADRAFT_213117</name>
</gene>
<proteinExistence type="predicted"/>
<dbReference type="Proteomes" id="UP000027222">
    <property type="component" value="Unassembled WGS sequence"/>
</dbReference>
<feature type="region of interest" description="Disordered" evidence="1">
    <location>
        <begin position="72"/>
        <end position="132"/>
    </location>
</feature>
<reference evidence="3" key="1">
    <citation type="journal article" date="2014" name="Proc. Natl. Acad. Sci. U.S.A.">
        <title>Extensive sampling of basidiomycete genomes demonstrates inadequacy of the white-rot/brown-rot paradigm for wood decay fungi.</title>
        <authorList>
            <person name="Riley R."/>
            <person name="Salamov A.A."/>
            <person name="Brown D.W."/>
            <person name="Nagy L.G."/>
            <person name="Floudas D."/>
            <person name="Held B.W."/>
            <person name="Levasseur A."/>
            <person name="Lombard V."/>
            <person name="Morin E."/>
            <person name="Otillar R."/>
            <person name="Lindquist E.A."/>
            <person name="Sun H."/>
            <person name="LaButti K.M."/>
            <person name="Schmutz J."/>
            <person name="Jabbour D."/>
            <person name="Luo H."/>
            <person name="Baker S.E."/>
            <person name="Pisabarro A.G."/>
            <person name="Walton J.D."/>
            <person name="Blanchette R.A."/>
            <person name="Henrissat B."/>
            <person name="Martin F."/>
            <person name="Cullen D."/>
            <person name="Hibbett D.S."/>
            <person name="Grigoriev I.V."/>
        </authorList>
    </citation>
    <scope>NUCLEOTIDE SEQUENCE [LARGE SCALE GENOMIC DNA]</scope>
    <source>
        <strain evidence="3">CBS 339.88</strain>
    </source>
</reference>
<feature type="region of interest" description="Disordered" evidence="1">
    <location>
        <begin position="522"/>
        <end position="629"/>
    </location>
</feature>
<name>A0A067SY18_GALM3</name>
<dbReference type="Gene3D" id="3.40.630.30">
    <property type="match status" value="1"/>
</dbReference>
<dbReference type="HOGENOM" id="CLU_434771_0_0_1"/>
<accession>A0A067SY18</accession>
<evidence type="ECO:0000313" key="3">
    <source>
        <dbReference type="Proteomes" id="UP000027222"/>
    </source>
</evidence>
<feature type="compositionally biased region" description="Low complexity" evidence="1">
    <location>
        <begin position="607"/>
        <end position="622"/>
    </location>
</feature>
<keyword evidence="3" id="KW-1185">Reference proteome</keyword>
<dbReference type="SUPFAM" id="SSF55729">
    <property type="entry name" value="Acyl-CoA N-acyltransferases (Nat)"/>
    <property type="match status" value="1"/>
</dbReference>
<dbReference type="InterPro" id="IPR016181">
    <property type="entry name" value="Acyl_CoA_acyltransferase"/>
</dbReference>
<feature type="compositionally biased region" description="Acidic residues" evidence="1">
    <location>
        <begin position="79"/>
        <end position="97"/>
    </location>
</feature>
<sequence length="629" mass="69976">MPVDFTPVKAPVPAQRVIVTKGLEGQDDNIDLLQSYFKEMQKTTVETATIDDFLSFATCAHYFGVISLVSSPEPLSSEESGDEDAEGEPEEASEDVSESAYPASSRPTASGFHQTIPSPPVSSVANSTEEEESEEDIYAAFAALSEQEKILRWREAFMAKLEEAEPIVPPSRFSDSDDEMDSYTDKGKAREISGPFLVPHDQGSYPSMDANINEIPDDFINWPDDMPGDDDGTKTMANEGPSSSNEPLANLQIYSMIEPVVVDKEFGREYLEPEQYDTPVPELPELPVDPKFQAFIYDSAIKYRDELRARTIADYEKKKRARQAAQAARPLPASPASAKKEVVPIGVIYLWTSQNFEDPLHVGEYSMGFYIAPDYRKREYLVDALNDVVKQAFNDHQCHRLQSIIVENNDKLYTLQLLAAAGFRHEGTRRRAFFSSIDQEWKDVTYLAMLATEWVYDNNNSSSSVRLRTSSLWDEILARHQRELDDLQRLEERTLKRSTSTETIRQRLNTAVDFNLTDSETQSITSAEMSPSSSSFSGAKRRRVDPGNVGSSSSQRRDSFSSGSGLGSEWEVPRSPNQPTTSGYSRTRNASGTSANPGTARHRKKSSGGLSFSSASSSSSSSNWVVTDQ</sequence>
<dbReference type="OrthoDB" id="64477at2759"/>
<feature type="compositionally biased region" description="Polar residues" evidence="1">
    <location>
        <begin position="105"/>
        <end position="127"/>
    </location>
</feature>
<protein>
    <recommendedName>
        <fullName evidence="4">N-acetyltransferase domain-containing protein</fullName>
    </recommendedName>
</protein>
<evidence type="ECO:0000256" key="1">
    <source>
        <dbReference type="SAM" id="MobiDB-lite"/>
    </source>
</evidence>